<evidence type="ECO:0000313" key="3">
    <source>
        <dbReference type="EMBL" id="GJS82176.1"/>
    </source>
</evidence>
<reference evidence="3" key="1">
    <citation type="journal article" date="2022" name="Int. J. Mol. Sci.">
        <title>Draft Genome of Tanacetum Coccineum: Genomic Comparison of Closely Related Tanacetum-Family Plants.</title>
        <authorList>
            <person name="Yamashiro T."/>
            <person name="Shiraishi A."/>
            <person name="Nakayama K."/>
            <person name="Satake H."/>
        </authorList>
    </citation>
    <scope>NUCLEOTIDE SEQUENCE</scope>
</reference>
<evidence type="ECO:0000256" key="1">
    <source>
        <dbReference type="SAM" id="MobiDB-lite"/>
    </source>
</evidence>
<gene>
    <name evidence="3" type="ORF">Tco_0748717</name>
</gene>
<dbReference type="GO" id="GO:0003964">
    <property type="term" value="F:RNA-directed DNA polymerase activity"/>
    <property type="evidence" value="ECO:0007669"/>
    <property type="project" value="UniProtKB-KW"/>
</dbReference>
<reference evidence="3" key="2">
    <citation type="submission" date="2022-01" db="EMBL/GenBank/DDBJ databases">
        <authorList>
            <person name="Yamashiro T."/>
            <person name="Shiraishi A."/>
            <person name="Satake H."/>
            <person name="Nakayama K."/>
        </authorList>
    </citation>
    <scope>NUCLEOTIDE SEQUENCE</scope>
</reference>
<keyword evidence="3" id="KW-0548">Nucleotidyltransferase</keyword>
<dbReference type="InterPro" id="IPR043128">
    <property type="entry name" value="Rev_trsase/Diguanyl_cyclase"/>
</dbReference>
<evidence type="ECO:0000313" key="4">
    <source>
        <dbReference type="Proteomes" id="UP001151760"/>
    </source>
</evidence>
<proteinExistence type="predicted"/>
<keyword evidence="3" id="KW-0695">RNA-directed DNA polymerase</keyword>
<evidence type="ECO:0000259" key="2">
    <source>
        <dbReference type="Pfam" id="PF17921"/>
    </source>
</evidence>
<dbReference type="EMBL" id="BQNB010010804">
    <property type="protein sequence ID" value="GJS82176.1"/>
    <property type="molecule type" value="Genomic_DNA"/>
</dbReference>
<dbReference type="InterPro" id="IPR041588">
    <property type="entry name" value="Integrase_H2C2"/>
</dbReference>
<name>A0ABQ4YXD0_9ASTR</name>
<dbReference type="Gene3D" id="3.30.70.270">
    <property type="match status" value="1"/>
</dbReference>
<keyword evidence="3" id="KW-0808">Transferase</keyword>
<dbReference type="Gene3D" id="1.10.340.70">
    <property type="match status" value="1"/>
</dbReference>
<comment type="caution">
    <text evidence="3">The sequence shown here is derived from an EMBL/GenBank/DDBJ whole genome shotgun (WGS) entry which is preliminary data.</text>
</comment>
<feature type="domain" description="Integrase zinc-binding" evidence="2">
    <location>
        <begin position="473"/>
        <end position="516"/>
    </location>
</feature>
<dbReference type="Proteomes" id="UP001151760">
    <property type="component" value="Unassembled WGS sequence"/>
</dbReference>
<feature type="region of interest" description="Disordered" evidence="1">
    <location>
        <begin position="272"/>
        <end position="301"/>
    </location>
</feature>
<protein>
    <submittedName>
        <fullName evidence="3">Reverse transcriptase domain-containing protein</fullName>
    </submittedName>
</protein>
<keyword evidence="4" id="KW-1185">Reference proteome</keyword>
<dbReference type="Pfam" id="PF17921">
    <property type="entry name" value="Integrase_H2C2"/>
    <property type="match status" value="1"/>
</dbReference>
<organism evidence="3 4">
    <name type="scientific">Tanacetum coccineum</name>
    <dbReference type="NCBI Taxonomy" id="301880"/>
    <lineage>
        <taxon>Eukaryota</taxon>
        <taxon>Viridiplantae</taxon>
        <taxon>Streptophyta</taxon>
        <taxon>Embryophyta</taxon>
        <taxon>Tracheophyta</taxon>
        <taxon>Spermatophyta</taxon>
        <taxon>Magnoliopsida</taxon>
        <taxon>eudicotyledons</taxon>
        <taxon>Gunneridae</taxon>
        <taxon>Pentapetalae</taxon>
        <taxon>asterids</taxon>
        <taxon>campanulids</taxon>
        <taxon>Asterales</taxon>
        <taxon>Asteraceae</taxon>
        <taxon>Asteroideae</taxon>
        <taxon>Anthemideae</taxon>
        <taxon>Anthemidinae</taxon>
        <taxon>Tanacetum</taxon>
    </lineage>
</organism>
<sequence length="568" mass="64847">MSDSRTFYNVIILNWKLEYSDERGHQFVDGPPSPGIRAIRPGGTTFHQFTYQSTEPLDPTRLERSRELLLSSEGPRLATPTAYLRGSGRRSDRPLLAKTLCNLHIQGELDYASSDSGDGLVEAIRGPILSPSSKASYGLQEEGGPWMEPVRPGIFFLSDDSEESFMRVDMFCHNMAELSEARRTRRRSDTARIRPEELVVKVLRFCYCVATAIMQPLKEDKTKPMSEHVWADKQKKARDSSARNNQILQKAHKGKTPYRAYAAGNVLTGDNRKDLDPGTYQEDCPKMKNNNNPGNRDGNAKAPIKRIEQMTVKTVCPLPRMTTLFDTARSRYVIRKIDLRSGYHKLRIGKKTSSRLHSGLDTVTMEFQVKPFEKYVRYHPGKANVVADALSRKEREPLRVRALVMTIGLDLPKQILNAQTEARKLENIKKEDVGGMLVENSKDPEKFRTEKLEPRTDGTLCLNGRSWLPCYGDLRTVIMHESHKSKYSIHPGSDKMYQDMKKLYWWPNMKANIATYGYDTILGNRLTEADEVSHFMPMMDTDPLYTLARMYLKGVVSEAMEYLYQLIL</sequence>
<dbReference type="Gene3D" id="3.10.10.10">
    <property type="entry name" value="HIV Type 1 Reverse Transcriptase, subunit A, domain 1"/>
    <property type="match status" value="1"/>
</dbReference>
<accession>A0ABQ4YXD0</accession>